<evidence type="ECO:0000313" key="2">
    <source>
        <dbReference type="Proteomes" id="UP001370348"/>
    </source>
</evidence>
<dbReference type="PANTHER" id="PTHR38436">
    <property type="entry name" value="POLYKETIDE CYCLASE SNOAL-LIKE DOMAIN"/>
    <property type="match status" value="1"/>
</dbReference>
<dbReference type="EMBL" id="CP089984">
    <property type="protein sequence ID" value="WXB15051.1"/>
    <property type="molecule type" value="Genomic_DNA"/>
</dbReference>
<dbReference type="PANTHER" id="PTHR38436:SF1">
    <property type="entry name" value="ESTER CYCLASE"/>
    <property type="match status" value="1"/>
</dbReference>
<name>A0ABZ2LVV8_9BACT</name>
<dbReference type="SUPFAM" id="SSF54427">
    <property type="entry name" value="NTF2-like"/>
    <property type="match status" value="1"/>
</dbReference>
<dbReference type="InterPro" id="IPR009959">
    <property type="entry name" value="Cyclase_SnoaL-like"/>
</dbReference>
<dbReference type="RefSeq" id="WP_394824675.1">
    <property type="nucleotide sequence ID" value="NZ_CP089984.1"/>
</dbReference>
<dbReference type="Proteomes" id="UP001370348">
    <property type="component" value="Chromosome"/>
</dbReference>
<dbReference type="Gene3D" id="3.10.450.50">
    <property type="match status" value="1"/>
</dbReference>
<keyword evidence="2" id="KW-1185">Reference proteome</keyword>
<proteinExistence type="predicted"/>
<gene>
    <name evidence="1" type="ORF">LZC94_45435</name>
</gene>
<dbReference type="PROSITE" id="PS51257">
    <property type="entry name" value="PROKAR_LIPOPROTEIN"/>
    <property type="match status" value="1"/>
</dbReference>
<evidence type="ECO:0000313" key="1">
    <source>
        <dbReference type="EMBL" id="WXB15051.1"/>
    </source>
</evidence>
<reference evidence="1 2" key="1">
    <citation type="submission" date="2021-12" db="EMBL/GenBank/DDBJ databases">
        <title>Discovery of the Pendulisporaceae a myxobacterial family with distinct sporulation behavior and unique specialized metabolism.</title>
        <authorList>
            <person name="Garcia R."/>
            <person name="Popoff A."/>
            <person name="Bader C.D."/>
            <person name="Loehr J."/>
            <person name="Walesch S."/>
            <person name="Walt C."/>
            <person name="Boldt J."/>
            <person name="Bunk B."/>
            <person name="Haeckl F.J.F.P.J."/>
            <person name="Gunesch A.P."/>
            <person name="Birkelbach J."/>
            <person name="Nuebel U."/>
            <person name="Pietschmann T."/>
            <person name="Bach T."/>
            <person name="Mueller R."/>
        </authorList>
    </citation>
    <scope>NUCLEOTIDE SEQUENCE [LARGE SCALE GENOMIC DNA]</scope>
    <source>
        <strain evidence="1 2">MSr11954</strain>
    </source>
</reference>
<dbReference type="Pfam" id="PF07366">
    <property type="entry name" value="SnoaL"/>
    <property type="match status" value="1"/>
</dbReference>
<accession>A0ABZ2LVV8</accession>
<protein>
    <submittedName>
        <fullName evidence="1">Ester cyclase</fullName>
    </submittedName>
</protein>
<dbReference type="InterPro" id="IPR032710">
    <property type="entry name" value="NTF2-like_dom_sf"/>
</dbReference>
<organism evidence="1 2">
    <name type="scientific">Pendulispora albinea</name>
    <dbReference type="NCBI Taxonomy" id="2741071"/>
    <lineage>
        <taxon>Bacteria</taxon>
        <taxon>Pseudomonadati</taxon>
        <taxon>Myxococcota</taxon>
        <taxon>Myxococcia</taxon>
        <taxon>Myxococcales</taxon>
        <taxon>Sorangiineae</taxon>
        <taxon>Pendulisporaceae</taxon>
        <taxon>Pendulispora</taxon>
    </lineage>
</organism>
<sequence length="192" mass="21049">MFEKLLDRLPYGTAAIAICVVHLGSSACRPAPAAPASSARDPMMGTAESKGRIMNLEENKALVVRVIGDVFNGRKYELADSLVRVDFHSHNPQLGVGPEGLRSFAQRFAGGFPDFVGDIRETMAEGDRVMVRTHWRGTHTGTFAGVRATGNRIEFETVDFFRIVDGKLAEHWDVADRLALQRGLGLIQPVTK</sequence>